<comment type="caution">
    <text evidence="1">The sequence shown here is derived from an EMBL/GenBank/DDBJ whole genome shotgun (WGS) entry which is preliminary data.</text>
</comment>
<evidence type="ECO:0000313" key="1">
    <source>
        <dbReference type="EMBL" id="MBS4197029.1"/>
    </source>
</evidence>
<dbReference type="Pfam" id="PF11553">
    <property type="entry name" value="DUF3231"/>
    <property type="match status" value="2"/>
</dbReference>
<dbReference type="Proteomes" id="UP000681414">
    <property type="component" value="Unassembled WGS sequence"/>
</dbReference>
<sequence length="336" mass="38039">MVSNHNKTGLTSAEMGKLWATYVGNTMGKCVLSYYLKHINDRDIKKVLNDAMSLCEGWINNIKPIFKNDNFPLPVGFTKDDVNLDVPRLFHDEFYLHYLQYLGKAGMSIYSVAVPLVTRADIRNLYIKGLNDTSKLLAEVNDILMAKGHLANSPLIPPPKGTDFIDKQNFLYGFVGEKRPLHGLEIAHLYGNINNDVTSKALIIGFSQGAKHEKVRKYLERGKNINHKHIDMLSKKLSEDHLPSPTLLDHLVTTSTMPPFSDKLMVFHKIDMFSMKIREYANGASLNGRKDLGTLYARCLVDVSMYVEDGANIMIDHNWLEKPPEAPDRNHLAKEK</sequence>
<evidence type="ECO:0000313" key="2">
    <source>
        <dbReference type="Proteomes" id="UP000681414"/>
    </source>
</evidence>
<proteinExistence type="predicted"/>
<keyword evidence="2" id="KW-1185">Reference proteome</keyword>
<dbReference type="Gene3D" id="1.20.1260.10">
    <property type="match status" value="2"/>
</dbReference>
<reference evidence="1 2" key="1">
    <citation type="submission" date="2021-05" db="EMBL/GenBank/DDBJ databases">
        <title>Novel Bacillus species.</title>
        <authorList>
            <person name="Liu G."/>
        </authorList>
    </citation>
    <scope>NUCLEOTIDE SEQUENCE [LARGE SCALE GENOMIC DNA]</scope>
    <source>
        <strain evidence="2">FJAT-49780</strain>
    </source>
</reference>
<dbReference type="EMBL" id="JAGYPG010000003">
    <property type="protein sequence ID" value="MBS4197029.1"/>
    <property type="molecule type" value="Genomic_DNA"/>
</dbReference>
<dbReference type="InterPro" id="IPR012347">
    <property type="entry name" value="Ferritin-like"/>
</dbReference>
<dbReference type="AlphaFoldDB" id="A0A942YIJ3"/>
<name>A0A942YIJ3_9BACI</name>
<dbReference type="InterPro" id="IPR021617">
    <property type="entry name" value="DUF3231"/>
</dbReference>
<accession>A0A942YIJ3</accession>
<dbReference type="RefSeq" id="WP_213126224.1">
    <property type="nucleotide sequence ID" value="NZ_JAGYPG010000003.1"/>
</dbReference>
<gene>
    <name evidence="1" type="ORF">KHA97_18415</name>
</gene>
<protein>
    <submittedName>
        <fullName evidence="1">DUF3231 family protein</fullName>
    </submittedName>
</protein>
<organism evidence="1 2">
    <name type="scientific">Lederbergia citri</name>
    <dbReference type="NCBI Taxonomy" id="2833580"/>
    <lineage>
        <taxon>Bacteria</taxon>
        <taxon>Bacillati</taxon>
        <taxon>Bacillota</taxon>
        <taxon>Bacilli</taxon>
        <taxon>Bacillales</taxon>
        <taxon>Bacillaceae</taxon>
        <taxon>Lederbergia</taxon>
    </lineage>
</organism>